<organism evidence="2 3">
    <name type="scientific">Lactobacillus crispatus</name>
    <dbReference type="NCBI Taxonomy" id="47770"/>
    <lineage>
        <taxon>Bacteria</taxon>
        <taxon>Bacillati</taxon>
        <taxon>Bacillota</taxon>
        <taxon>Bacilli</taxon>
        <taxon>Lactobacillales</taxon>
        <taxon>Lactobacillaceae</taxon>
        <taxon>Lactobacillus</taxon>
    </lineage>
</organism>
<dbReference type="RefSeq" id="WP_164913815.1">
    <property type="nucleotide sequence ID" value="NZ_CP083389.1"/>
</dbReference>
<name>A0ABV2BA05_9LACO</name>
<accession>A0ABV2BA05</accession>
<proteinExistence type="predicted"/>
<feature type="transmembrane region" description="Helical" evidence="1">
    <location>
        <begin position="20"/>
        <end position="45"/>
    </location>
</feature>
<keyword evidence="1" id="KW-0472">Membrane</keyword>
<comment type="caution">
    <text evidence="2">The sequence shown here is derived from an EMBL/GenBank/DDBJ whole genome shotgun (WGS) entry which is preliminary data.</text>
</comment>
<keyword evidence="3" id="KW-1185">Reference proteome</keyword>
<keyword evidence="1" id="KW-1133">Transmembrane helix</keyword>
<evidence type="ECO:0000256" key="1">
    <source>
        <dbReference type="SAM" id="Phobius"/>
    </source>
</evidence>
<gene>
    <name evidence="2" type="ORF">ABVC42_09230</name>
</gene>
<dbReference type="Proteomes" id="UP001434419">
    <property type="component" value="Unassembled WGS sequence"/>
</dbReference>
<evidence type="ECO:0000313" key="2">
    <source>
        <dbReference type="EMBL" id="MES5150086.1"/>
    </source>
</evidence>
<protein>
    <submittedName>
        <fullName evidence="2">Uncharacterized protein</fullName>
    </submittedName>
</protein>
<reference evidence="2" key="1">
    <citation type="submission" date="2024-06" db="EMBL/GenBank/DDBJ databases">
        <title>Vaginal Lactobacillus fatty acid response mechanisms reveal a metabolite-targeted strategy for bacterial vaginosis treatment.</title>
        <authorList>
            <person name="Zhu M."/>
            <person name="Blainey P.C."/>
            <person name="Bloom S.M."/>
            <person name="Kwon D.S."/>
        </authorList>
    </citation>
    <scope>NUCLEOTIDE SEQUENCE</scope>
    <source>
        <strain evidence="2">194_F1_1</strain>
    </source>
</reference>
<dbReference type="EMBL" id="JBETVU010000012">
    <property type="protein sequence ID" value="MES5150086.1"/>
    <property type="molecule type" value="Genomic_DNA"/>
</dbReference>
<keyword evidence="1" id="KW-0812">Transmembrane</keyword>
<evidence type="ECO:0000313" key="3">
    <source>
        <dbReference type="Proteomes" id="UP001434419"/>
    </source>
</evidence>
<sequence>MLLVNISFLVTWFYTPKTQIGTWVAAIVAVVALIVDTVDIINFIFKSRKRNE</sequence>